<keyword evidence="12 19" id="KW-1133">Transmembrane helix</keyword>
<feature type="transmembrane region" description="Helical" evidence="19">
    <location>
        <begin position="178"/>
        <end position="194"/>
    </location>
</feature>
<evidence type="ECO:0000256" key="19">
    <source>
        <dbReference type="HAMAP-Rule" id="MF_00719"/>
    </source>
</evidence>
<keyword evidence="11 19" id="KW-0460">Magnesium</keyword>
<keyword evidence="13 19" id="KW-0472">Membrane</keyword>
<dbReference type="GO" id="GO:0005886">
    <property type="term" value="C:plasma membrane"/>
    <property type="evidence" value="ECO:0007669"/>
    <property type="project" value="UniProtKB-SubCell"/>
</dbReference>
<keyword evidence="10 19" id="KW-0812">Transmembrane</keyword>
<evidence type="ECO:0000256" key="10">
    <source>
        <dbReference type="ARBA" id="ARBA00022692"/>
    </source>
</evidence>
<comment type="pathway">
    <text evidence="3 19">Cofactor biosynthesis; adenosylcobalamin biosynthesis; adenosylcobalamin from cob(II)yrinate a,c-diamide: step 7/7.</text>
</comment>
<evidence type="ECO:0000256" key="17">
    <source>
        <dbReference type="ARBA" id="ARBA00048623"/>
    </source>
</evidence>
<evidence type="ECO:0000256" key="11">
    <source>
        <dbReference type="ARBA" id="ARBA00022842"/>
    </source>
</evidence>
<dbReference type="Pfam" id="PF02654">
    <property type="entry name" value="CobS"/>
    <property type="match status" value="1"/>
</dbReference>
<evidence type="ECO:0000256" key="12">
    <source>
        <dbReference type="ARBA" id="ARBA00022989"/>
    </source>
</evidence>
<dbReference type="EMBL" id="FMWK01000008">
    <property type="protein sequence ID" value="SCZ79357.1"/>
    <property type="molecule type" value="Genomic_DNA"/>
</dbReference>
<evidence type="ECO:0000256" key="16">
    <source>
        <dbReference type="ARBA" id="ARBA00032853"/>
    </source>
</evidence>
<organism evidence="20 21">
    <name type="scientific">Pseudobutyrivibrio xylanivorans</name>
    <dbReference type="NCBI Taxonomy" id="185007"/>
    <lineage>
        <taxon>Bacteria</taxon>
        <taxon>Bacillati</taxon>
        <taxon>Bacillota</taxon>
        <taxon>Clostridia</taxon>
        <taxon>Lachnospirales</taxon>
        <taxon>Lachnospiraceae</taxon>
        <taxon>Pseudobutyrivibrio</taxon>
    </lineage>
</organism>
<evidence type="ECO:0000256" key="2">
    <source>
        <dbReference type="ARBA" id="ARBA00004651"/>
    </source>
</evidence>
<dbReference type="GO" id="GO:0051073">
    <property type="term" value="F:adenosylcobinamide-GDP ribazoletransferase activity"/>
    <property type="evidence" value="ECO:0007669"/>
    <property type="project" value="UniProtKB-UniRule"/>
</dbReference>
<dbReference type="GO" id="GO:0009236">
    <property type="term" value="P:cobalamin biosynthetic process"/>
    <property type="evidence" value="ECO:0007669"/>
    <property type="project" value="UniProtKB-UniRule"/>
</dbReference>
<evidence type="ECO:0000256" key="14">
    <source>
        <dbReference type="ARBA" id="ARBA00025228"/>
    </source>
</evidence>
<dbReference type="AlphaFoldDB" id="A0A1G5RZI1"/>
<dbReference type="UniPathway" id="UPA00148">
    <property type="reaction ID" value="UER00238"/>
</dbReference>
<evidence type="ECO:0000256" key="3">
    <source>
        <dbReference type="ARBA" id="ARBA00004663"/>
    </source>
</evidence>
<sequence>MKILKSIAVAFSMYSRIPMPRFDWDSEDMEYHLIFFPFIGAVIGGVMFLWWKMYYFFPPTGGIPFSAIAIVIPIVITGGFHVDGFMDTSDALASWGDKEKRLEILKDSHVGAFAIIRLLTLGLILFSAIYMMDNSAILTWCFSFLAARCISGICVVASKKAKNDGILSTSAKNAKDKVVIICLALEFIICNLFAGLMFQWYWTASLLALAIALVYYIYVAYSKFGGITGDLAGWFVCKSEVLMAVAVAIVSALNMYGINQ</sequence>
<dbReference type="EC" id="2.7.8.26" evidence="5 19"/>
<feature type="transmembrane region" description="Helical" evidence="19">
    <location>
        <begin position="200"/>
        <end position="221"/>
    </location>
</feature>
<accession>A0A1G5RZI1</accession>
<dbReference type="Proteomes" id="UP000199428">
    <property type="component" value="Unassembled WGS sequence"/>
</dbReference>
<proteinExistence type="inferred from homology"/>
<keyword evidence="7 19" id="KW-1003">Cell membrane</keyword>
<dbReference type="RefSeq" id="WP_090162800.1">
    <property type="nucleotide sequence ID" value="NZ_FMWK01000008.1"/>
</dbReference>
<feature type="transmembrane region" description="Helical" evidence="19">
    <location>
        <begin position="241"/>
        <end position="258"/>
    </location>
</feature>
<feature type="transmembrane region" description="Helical" evidence="19">
    <location>
        <begin position="110"/>
        <end position="131"/>
    </location>
</feature>
<reference evidence="20 21" key="1">
    <citation type="submission" date="2016-10" db="EMBL/GenBank/DDBJ databases">
        <authorList>
            <person name="de Groot N.N."/>
        </authorList>
    </citation>
    <scope>NUCLEOTIDE SEQUENCE [LARGE SCALE GENOMIC DNA]</scope>
    <source>
        <strain evidence="20 21">DSM 10317</strain>
    </source>
</reference>
<feature type="transmembrane region" description="Helical" evidence="19">
    <location>
        <begin position="137"/>
        <end position="157"/>
    </location>
</feature>
<gene>
    <name evidence="19" type="primary">cobS</name>
    <name evidence="20" type="ORF">SAMN02910350_01754</name>
</gene>
<name>A0A1G5RZI1_PSEXY</name>
<evidence type="ECO:0000256" key="9">
    <source>
        <dbReference type="ARBA" id="ARBA00022679"/>
    </source>
</evidence>
<comment type="cofactor">
    <cofactor evidence="1 19">
        <name>Mg(2+)</name>
        <dbReference type="ChEBI" id="CHEBI:18420"/>
    </cofactor>
</comment>
<comment type="catalytic activity">
    <reaction evidence="18 19">
        <text>alpha-ribazole 5'-phosphate + adenosylcob(III)inamide-GDP = adenosylcob(III)alamin 5'-phosphate + GMP + H(+)</text>
        <dbReference type="Rhea" id="RHEA:23560"/>
        <dbReference type="ChEBI" id="CHEBI:15378"/>
        <dbReference type="ChEBI" id="CHEBI:57918"/>
        <dbReference type="ChEBI" id="CHEBI:58115"/>
        <dbReference type="ChEBI" id="CHEBI:60487"/>
        <dbReference type="ChEBI" id="CHEBI:60493"/>
        <dbReference type="EC" id="2.7.8.26"/>
    </reaction>
</comment>
<protein>
    <recommendedName>
        <fullName evidence="6 19">Adenosylcobinamide-GDP ribazoletransferase</fullName>
        <ecNumber evidence="5 19">2.7.8.26</ecNumber>
    </recommendedName>
    <alternativeName>
        <fullName evidence="16 19">Cobalamin synthase</fullName>
    </alternativeName>
    <alternativeName>
        <fullName evidence="15 19">Cobalamin-5'-phosphate synthase</fullName>
    </alternativeName>
</protein>
<keyword evidence="8 19" id="KW-0169">Cobalamin biosynthesis</keyword>
<evidence type="ECO:0000256" key="1">
    <source>
        <dbReference type="ARBA" id="ARBA00001946"/>
    </source>
</evidence>
<evidence type="ECO:0000256" key="7">
    <source>
        <dbReference type="ARBA" id="ARBA00022475"/>
    </source>
</evidence>
<evidence type="ECO:0000256" key="15">
    <source>
        <dbReference type="ARBA" id="ARBA00032605"/>
    </source>
</evidence>
<evidence type="ECO:0000256" key="6">
    <source>
        <dbReference type="ARBA" id="ARBA00015850"/>
    </source>
</evidence>
<feature type="transmembrane region" description="Helical" evidence="19">
    <location>
        <begin position="63"/>
        <end position="82"/>
    </location>
</feature>
<keyword evidence="9 19" id="KW-0808">Transferase</keyword>
<feature type="transmembrane region" description="Helical" evidence="19">
    <location>
        <begin position="31"/>
        <end position="51"/>
    </location>
</feature>
<evidence type="ECO:0000256" key="13">
    <source>
        <dbReference type="ARBA" id="ARBA00023136"/>
    </source>
</evidence>
<comment type="catalytic activity">
    <reaction evidence="17 19">
        <text>alpha-ribazole + adenosylcob(III)inamide-GDP = adenosylcob(III)alamin + GMP + H(+)</text>
        <dbReference type="Rhea" id="RHEA:16049"/>
        <dbReference type="ChEBI" id="CHEBI:10329"/>
        <dbReference type="ChEBI" id="CHEBI:15378"/>
        <dbReference type="ChEBI" id="CHEBI:18408"/>
        <dbReference type="ChEBI" id="CHEBI:58115"/>
        <dbReference type="ChEBI" id="CHEBI:60487"/>
        <dbReference type="EC" id="2.7.8.26"/>
    </reaction>
</comment>
<evidence type="ECO:0000256" key="18">
    <source>
        <dbReference type="ARBA" id="ARBA00049504"/>
    </source>
</evidence>
<comment type="similarity">
    <text evidence="4 19">Belongs to the CobS family.</text>
</comment>
<dbReference type="HAMAP" id="MF_00719">
    <property type="entry name" value="CobS"/>
    <property type="match status" value="1"/>
</dbReference>
<dbReference type="PANTHER" id="PTHR34148">
    <property type="entry name" value="ADENOSYLCOBINAMIDE-GDP RIBAZOLETRANSFERASE"/>
    <property type="match status" value="1"/>
</dbReference>
<dbReference type="GO" id="GO:0008818">
    <property type="term" value="F:cobalamin 5'-phosphate synthase activity"/>
    <property type="evidence" value="ECO:0007669"/>
    <property type="project" value="UniProtKB-UniRule"/>
</dbReference>
<evidence type="ECO:0000313" key="21">
    <source>
        <dbReference type="Proteomes" id="UP000199428"/>
    </source>
</evidence>
<comment type="function">
    <text evidence="14 19">Joins adenosylcobinamide-GDP and alpha-ribazole to generate adenosylcobalamin (Ado-cobalamin). Also synthesizes adenosylcobalamin 5'-phosphate from adenosylcobinamide-GDP and alpha-ribazole 5'-phosphate.</text>
</comment>
<dbReference type="PANTHER" id="PTHR34148:SF1">
    <property type="entry name" value="ADENOSYLCOBINAMIDE-GDP RIBAZOLETRANSFERASE"/>
    <property type="match status" value="1"/>
</dbReference>
<evidence type="ECO:0000256" key="4">
    <source>
        <dbReference type="ARBA" id="ARBA00010561"/>
    </source>
</evidence>
<dbReference type="InterPro" id="IPR003805">
    <property type="entry name" value="CobS"/>
</dbReference>
<evidence type="ECO:0000256" key="8">
    <source>
        <dbReference type="ARBA" id="ARBA00022573"/>
    </source>
</evidence>
<evidence type="ECO:0000313" key="20">
    <source>
        <dbReference type="EMBL" id="SCZ79357.1"/>
    </source>
</evidence>
<evidence type="ECO:0000256" key="5">
    <source>
        <dbReference type="ARBA" id="ARBA00013200"/>
    </source>
</evidence>
<comment type="subcellular location">
    <subcellularLocation>
        <location evidence="2 19">Cell membrane</location>
        <topology evidence="2 19">Multi-pass membrane protein</topology>
    </subcellularLocation>
</comment>